<feature type="compositionally biased region" description="Basic and acidic residues" evidence="7">
    <location>
        <begin position="265"/>
        <end position="275"/>
    </location>
</feature>
<dbReference type="RefSeq" id="WP_256421952.1">
    <property type="nucleotide sequence ID" value="NZ_JANHDI010000010.1"/>
</dbReference>
<evidence type="ECO:0000313" key="11">
    <source>
        <dbReference type="Proteomes" id="UP001597085"/>
    </source>
</evidence>
<dbReference type="InterPro" id="IPR037136">
    <property type="entry name" value="RNA3'_phos_cyclase_dom_sf"/>
</dbReference>
<dbReference type="EMBL" id="JBHUDK010000007">
    <property type="protein sequence ID" value="MFD1599197.1"/>
    <property type="molecule type" value="Genomic_DNA"/>
</dbReference>
<dbReference type="InterPro" id="IPR000228">
    <property type="entry name" value="RNA3'_term_phos_cyc"/>
</dbReference>
<evidence type="ECO:0000259" key="9">
    <source>
        <dbReference type="Pfam" id="PF05189"/>
    </source>
</evidence>
<evidence type="ECO:0000256" key="7">
    <source>
        <dbReference type="SAM" id="MobiDB-lite"/>
    </source>
</evidence>
<dbReference type="GO" id="GO:0005737">
    <property type="term" value="C:cytoplasm"/>
    <property type="evidence" value="ECO:0007669"/>
    <property type="project" value="UniProtKB-SubCell"/>
</dbReference>
<evidence type="ECO:0000256" key="5">
    <source>
        <dbReference type="HAMAP-Rule" id="MF_00200"/>
    </source>
</evidence>
<dbReference type="PANTHER" id="PTHR11096:SF0">
    <property type="entry name" value="RNA 3'-TERMINAL PHOSPHATE CYCLASE"/>
    <property type="match status" value="1"/>
</dbReference>
<feature type="binding site" evidence="5">
    <location>
        <position position="112"/>
    </location>
    <ligand>
        <name>ATP</name>
        <dbReference type="ChEBI" id="CHEBI:30616"/>
    </ligand>
</feature>
<gene>
    <name evidence="5 10" type="primary">rtcA</name>
    <name evidence="10" type="ORF">ACFSBX_09540</name>
</gene>
<keyword evidence="5" id="KW-0067">ATP-binding</keyword>
<dbReference type="PROSITE" id="PS01287">
    <property type="entry name" value="RTC"/>
    <property type="match status" value="1"/>
</dbReference>
<evidence type="ECO:0000256" key="4">
    <source>
        <dbReference type="ARBA" id="ARBA00022741"/>
    </source>
</evidence>
<dbReference type="SUPFAM" id="SSF55205">
    <property type="entry name" value="EPT/RTPC-like"/>
    <property type="match status" value="1"/>
</dbReference>
<feature type="domain" description="RNA 3'-terminal phosphate cyclase insert" evidence="9">
    <location>
        <begin position="204"/>
        <end position="304"/>
    </location>
</feature>
<dbReference type="SUPFAM" id="SSF52913">
    <property type="entry name" value="RNA 3'-terminal phosphate cyclase, RPTC, insert domain"/>
    <property type="match status" value="1"/>
</dbReference>
<keyword evidence="3 5" id="KW-0436">Ligase</keyword>
<evidence type="ECO:0000256" key="3">
    <source>
        <dbReference type="ARBA" id="ARBA00022598"/>
    </source>
</evidence>
<evidence type="ECO:0000256" key="2">
    <source>
        <dbReference type="ARBA" id="ARBA00021428"/>
    </source>
</evidence>
<evidence type="ECO:0000256" key="1">
    <source>
        <dbReference type="ARBA" id="ARBA00009206"/>
    </source>
</evidence>
<dbReference type="PIRSF" id="PIRSF005378">
    <property type="entry name" value="RNA3'_term_phos_cycl_euk"/>
    <property type="match status" value="1"/>
</dbReference>
<feature type="region of interest" description="Disordered" evidence="7">
    <location>
        <begin position="261"/>
        <end position="281"/>
    </location>
</feature>
<dbReference type="PANTHER" id="PTHR11096">
    <property type="entry name" value="RNA 3' TERMINAL PHOSPHATE CYCLASE"/>
    <property type="match status" value="1"/>
</dbReference>
<evidence type="ECO:0000256" key="6">
    <source>
        <dbReference type="NCBIfam" id="TIGR03399"/>
    </source>
</evidence>
<dbReference type="Pfam" id="PF01137">
    <property type="entry name" value="RTC"/>
    <property type="match status" value="1"/>
</dbReference>
<dbReference type="EC" id="6.5.1.4" evidence="5 6"/>
<feature type="domain" description="RNA 3'-terminal phosphate cyclase" evidence="8">
    <location>
        <begin position="9"/>
        <end position="350"/>
    </location>
</feature>
<dbReference type="InterPro" id="IPR020719">
    <property type="entry name" value="RNA3'_term_phos_cycl-like_CS"/>
</dbReference>
<dbReference type="Proteomes" id="UP001597085">
    <property type="component" value="Unassembled WGS sequence"/>
</dbReference>
<feature type="region of interest" description="Disordered" evidence="7">
    <location>
        <begin position="68"/>
        <end position="96"/>
    </location>
</feature>
<evidence type="ECO:0000313" key="10">
    <source>
        <dbReference type="EMBL" id="MFD1599197.1"/>
    </source>
</evidence>
<dbReference type="Gene3D" id="3.30.360.20">
    <property type="entry name" value="RNA 3'-terminal phosphate cyclase, insert domain"/>
    <property type="match status" value="1"/>
</dbReference>
<keyword evidence="4 5" id="KW-0547">Nucleotide-binding</keyword>
<protein>
    <recommendedName>
        <fullName evidence="2 5">RNA 3'-terminal phosphate cyclase</fullName>
        <shortName evidence="5">RNA cyclase</shortName>
        <shortName evidence="5">RNA-3'-phosphate cyclase</shortName>
        <ecNumber evidence="5 6">6.5.1.4</ecNumber>
    </recommendedName>
</protein>
<comment type="caution">
    <text evidence="10">The sequence shown here is derived from an EMBL/GenBank/DDBJ whole genome shotgun (WGS) entry which is preliminary data.</text>
</comment>
<dbReference type="InterPro" id="IPR036553">
    <property type="entry name" value="RPTC_insert"/>
</dbReference>
<feature type="active site" description="Tele-AMP-histidine intermediate" evidence="5">
    <location>
        <position position="339"/>
    </location>
</feature>
<keyword evidence="11" id="KW-1185">Reference proteome</keyword>
<dbReference type="InterPro" id="IPR013791">
    <property type="entry name" value="RNA3'-term_phos_cycl_insert"/>
</dbReference>
<dbReference type="HAMAP" id="MF_00200">
    <property type="entry name" value="RTC"/>
    <property type="match status" value="1"/>
</dbReference>
<dbReference type="Gene3D" id="3.65.10.20">
    <property type="entry name" value="RNA 3'-terminal phosphate cyclase domain"/>
    <property type="match status" value="1"/>
</dbReference>
<dbReference type="InterPro" id="IPR013792">
    <property type="entry name" value="RNA3'P_cycl/enolpyr_Trfase_a/b"/>
</dbReference>
<dbReference type="InterPro" id="IPR023797">
    <property type="entry name" value="RNA3'_phos_cyclase_dom"/>
</dbReference>
<comment type="similarity">
    <text evidence="1 5">Belongs to the RNA 3'-terminal cyclase family. Type 1 subfamily.</text>
</comment>
<dbReference type="GO" id="GO:0006396">
    <property type="term" value="P:RNA processing"/>
    <property type="evidence" value="ECO:0007669"/>
    <property type="project" value="UniProtKB-UniRule"/>
</dbReference>
<comment type="subcellular location">
    <subcellularLocation>
        <location evidence="5">Cytoplasm</location>
    </subcellularLocation>
</comment>
<comment type="function">
    <text evidence="5">Catalyzes the conversion of 3'-phosphate to a 2',3'-cyclic phosphodiester at the end of RNA. The mechanism of action of the enzyme occurs in 3 steps: (A) adenylation of the enzyme by ATP; (B) transfer of adenylate to an RNA-N3'P to produce RNA-N3'PP5'A; (C) and attack of the adjacent 2'-hydroxyl on the 3'-phosphorus in the diester linkage to produce the cyclic end product. The biological role of this enzyme is unknown but it is likely to function in some aspects of cellular RNA processing.</text>
</comment>
<feature type="binding site" evidence="5">
    <location>
        <begin position="315"/>
        <end position="319"/>
    </location>
    <ligand>
        <name>ATP</name>
        <dbReference type="ChEBI" id="CHEBI:30616"/>
    </ligand>
</feature>
<organism evidence="10 11">
    <name type="scientific">Halobellus rarus</name>
    <dbReference type="NCBI Taxonomy" id="1126237"/>
    <lineage>
        <taxon>Archaea</taxon>
        <taxon>Methanobacteriati</taxon>
        <taxon>Methanobacteriota</taxon>
        <taxon>Stenosarchaea group</taxon>
        <taxon>Halobacteria</taxon>
        <taxon>Halobacteriales</taxon>
        <taxon>Haloferacaceae</taxon>
        <taxon>Halobellus</taxon>
    </lineage>
</organism>
<comment type="catalytic activity">
    <reaction evidence="5">
        <text>a 3'-end 3'-phospho-ribonucleotide-RNA + ATP = a 3'-end 2',3'-cyclophospho-ribonucleotide-RNA + AMP + diphosphate</text>
        <dbReference type="Rhea" id="RHEA:23976"/>
        <dbReference type="Rhea" id="RHEA-COMP:10463"/>
        <dbReference type="Rhea" id="RHEA-COMP:10464"/>
        <dbReference type="ChEBI" id="CHEBI:30616"/>
        <dbReference type="ChEBI" id="CHEBI:33019"/>
        <dbReference type="ChEBI" id="CHEBI:83062"/>
        <dbReference type="ChEBI" id="CHEBI:83064"/>
        <dbReference type="ChEBI" id="CHEBI:456215"/>
        <dbReference type="EC" id="6.5.1.4"/>
    </reaction>
</comment>
<name>A0ABD6CQ27_9EURY</name>
<dbReference type="GO" id="GO:0005524">
    <property type="term" value="F:ATP binding"/>
    <property type="evidence" value="ECO:0007669"/>
    <property type="project" value="UniProtKB-KW"/>
</dbReference>
<proteinExistence type="inferred from homology"/>
<keyword evidence="5" id="KW-0963">Cytoplasm</keyword>
<dbReference type="AlphaFoldDB" id="A0ABD6CQ27"/>
<reference evidence="10 11" key="1">
    <citation type="journal article" date="2019" name="Int. J. Syst. Evol. Microbiol.">
        <title>The Global Catalogue of Microorganisms (GCM) 10K type strain sequencing project: providing services to taxonomists for standard genome sequencing and annotation.</title>
        <authorList>
            <consortium name="The Broad Institute Genomics Platform"/>
            <consortium name="The Broad Institute Genome Sequencing Center for Infectious Disease"/>
            <person name="Wu L."/>
            <person name="Ma J."/>
        </authorList>
    </citation>
    <scope>NUCLEOTIDE SEQUENCE [LARGE SCALE GENOMIC DNA]</scope>
    <source>
        <strain evidence="10 11">CGMCC 1.12121</strain>
    </source>
</reference>
<evidence type="ECO:0000259" key="8">
    <source>
        <dbReference type="Pfam" id="PF01137"/>
    </source>
</evidence>
<dbReference type="NCBIfam" id="NF003246">
    <property type="entry name" value="PRK04204.1-2"/>
    <property type="match status" value="1"/>
</dbReference>
<dbReference type="InterPro" id="IPR017770">
    <property type="entry name" value="RNA3'_term_phos_cyc_type_1"/>
</dbReference>
<dbReference type="Pfam" id="PF05189">
    <property type="entry name" value="RTC_insert"/>
    <property type="match status" value="1"/>
</dbReference>
<accession>A0ABD6CQ27</accession>
<dbReference type="NCBIfam" id="TIGR03399">
    <property type="entry name" value="RNA_3prim_cycl"/>
    <property type="match status" value="1"/>
</dbReference>
<sequence length="374" mass="38990">MLDLDGTDGGGQLVRTALTLSALDGRPFRMANVRGDRPNPGLKRQHLACVDLLAGLVDAEVSGAEVGSETLEFRPGDGFGDTRRDALDDTSPDPTDLEIDVGTAGSVTLVADTVLPLAARLDAPVDARLVGGTDVKWSPPADYLRHVKLPLLEACGLDATVDVGRRGFYPAGGGELSVSVRPSTLSPVEFAQGSAEAPRDTVYAVASESLEDADVADRIAETAVDELRDRGIDRDASATATYVESESPGAVVTIVAEPAAVGGTERTRSRDEPRPRPRAGFAAYGERGVPSEDVAADAVDALERWHGGDAPVDAHLGDQLVVWLALAGGGVRIPRVTDHVRTNVALVRAFGYEVSIDDGPDGSEATLSAPTPSS</sequence>
<dbReference type="GO" id="GO:0003963">
    <property type="term" value="F:RNA-3'-phosphate cyclase activity"/>
    <property type="evidence" value="ECO:0007669"/>
    <property type="project" value="UniProtKB-UniRule"/>
</dbReference>
<feature type="compositionally biased region" description="Basic and acidic residues" evidence="7">
    <location>
        <begin position="71"/>
        <end position="87"/>
    </location>
</feature>